<keyword evidence="5" id="KW-1185">Reference proteome</keyword>
<feature type="binding site" evidence="2">
    <location>
        <begin position="326"/>
        <end position="333"/>
    </location>
    <ligand>
        <name>ATP</name>
        <dbReference type="ChEBI" id="CHEBI:30616"/>
    </ligand>
</feature>
<dbReference type="EMBL" id="SGXA01000001">
    <property type="protein sequence ID" value="RZS76302.1"/>
    <property type="molecule type" value="Genomic_DNA"/>
</dbReference>
<dbReference type="AlphaFoldDB" id="A0A4Q7N5H5"/>
<name>A0A4Q7N5H5_9BACT</name>
<dbReference type="InterPro" id="IPR036597">
    <property type="entry name" value="Fido-like_dom_sf"/>
</dbReference>
<sequence length="498" mass="57920">MAVTSLGFQWLKEHYYLDHHILTHCSYLGSRGSIEMTSKGNIEQIYGSGYATKNNTPLEHLEFGIKYDDLNLDFLQSVFRKMRKGEVEAFIRQSPSGKYHRKIGFLYELLTGTDLMTELQVNANYIDLLDEEKYITGTMVKNSKWRINNNLLGDHQFCPIVRRTHRLSGLLEINIEDSIGKIRREYPEDIFSRVIRYLYNKETKSSYEIEKEQPSPDRMDKFIALLMKAGSEDPATMLSKQELIALQNAIVDPRYAAKDFRDFQNYVGELLPNYQELIHYICPPPTLVNSLMDGLQECWFKANTVPASLKAAIISFGFVFIHPFEDGNGRLHRFLIHDILVQGGMVPKGQIVPVSAHMLSNLKDYDYVLEKYSDPLMLRAKYEKNQVGEISISNLENVEGYYRYPDLTDQCVYLLETIHATIKEDMPAEFAFLQRYDEAKKALQNIVDMPDKDINLMLIFLHQNKGEFPKRRRLQFSKLTDEEIFQMAKVYKEIYELP</sequence>
<accession>A0A4Q7N5H5</accession>
<dbReference type="SUPFAM" id="SSF140931">
    <property type="entry name" value="Fic-like"/>
    <property type="match status" value="1"/>
</dbReference>
<feature type="active site" evidence="1">
    <location>
        <position position="322"/>
    </location>
</feature>
<reference evidence="4 5" key="1">
    <citation type="submission" date="2019-02" db="EMBL/GenBank/DDBJ databases">
        <title>Genomic Encyclopedia of Type Strains, Phase IV (KMG-IV): sequencing the most valuable type-strain genomes for metagenomic binning, comparative biology and taxonomic classification.</title>
        <authorList>
            <person name="Goeker M."/>
        </authorList>
    </citation>
    <scope>NUCLEOTIDE SEQUENCE [LARGE SCALE GENOMIC DNA]</scope>
    <source>
        <strain evidence="4 5">DSM 18116</strain>
    </source>
</reference>
<dbReference type="InterPro" id="IPR003812">
    <property type="entry name" value="Fido"/>
</dbReference>
<dbReference type="Pfam" id="PF02661">
    <property type="entry name" value="Fic"/>
    <property type="match status" value="1"/>
</dbReference>
<evidence type="ECO:0000259" key="3">
    <source>
        <dbReference type="PROSITE" id="PS51459"/>
    </source>
</evidence>
<dbReference type="GO" id="GO:0005524">
    <property type="term" value="F:ATP binding"/>
    <property type="evidence" value="ECO:0007669"/>
    <property type="project" value="UniProtKB-KW"/>
</dbReference>
<comment type="caution">
    <text evidence="4">The sequence shown here is derived from an EMBL/GenBank/DDBJ whole genome shotgun (WGS) entry which is preliminary data.</text>
</comment>
<evidence type="ECO:0000313" key="4">
    <source>
        <dbReference type="EMBL" id="RZS76302.1"/>
    </source>
</evidence>
<dbReference type="Gene3D" id="1.10.3290.10">
    <property type="entry name" value="Fido-like domain"/>
    <property type="match status" value="1"/>
</dbReference>
<keyword evidence="2" id="KW-0547">Nucleotide-binding</keyword>
<dbReference type="PROSITE" id="PS51459">
    <property type="entry name" value="FIDO"/>
    <property type="match status" value="1"/>
</dbReference>
<organism evidence="4 5">
    <name type="scientific">Pseudobacter ginsenosidimutans</name>
    <dbReference type="NCBI Taxonomy" id="661488"/>
    <lineage>
        <taxon>Bacteria</taxon>
        <taxon>Pseudomonadati</taxon>
        <taxon>Bacteroidota</taxon>
        <taxon>Chitinophagia</taxon>
        <taxon>Chitinophagales</taxon>
        <taxon>Chitinophagaceae</taxon>
        <taxon>Pseudobacter</taxon>
    </lineage>
</organism>
<keyword evidence="2" id="KW-0067">ATP-binding</keyword>
<protein>
    <submittedName>
        <fullName evidence="4">Fic/DOC family protein</fullName>
    </submittedName>
</protein>
<proteinExistence type="predicted"/>
<evidence type="ECO:0000256" key="2">
    <source>
        <dbReference type="PIRSR" id="PIRSR640198-2"/>
    </source>
</evidence>
<dbReference type="Proteomes" id="UP000293874">
    <property type="component" value="Unassembled WGS sequence"/>
</dbReference>
<evidence type="ECO:0000256" key="1">
    <source>
        <dbReference type="PIRSR" id="PIRSR640198-1"/>
    </source>
</evidence>
<dbReference type="RefSeq" id="WP_130540606.1">
    <property type="nucleotide sequence ID" value="NZ_CP042431.1"/>
</dbReference>
<dbReference type="PANTHER" id="PTHR13504:SF38">
    <property type="entry name" value="FIDO DOMAIN-CONTAINING PROTEIN"/>
    <property type="match status" value="1"/>
</dbReference>
<feature type="domain" description="Fido" evidence="3">
    <location>
        <begin position="238"/>
        <end position="385"/>
    </location>
</feature>
<evidence type="ECO:0000313" key="5">
    <source>
        <dbReference type="Proteomes" id="UP000293874"/>
    </source>
</evidence>
<dbReference type="OrthoDB" id="9814400at2"/>
<dbReference type="InterPro" id="IPR040198">
    <property type="entry name" value="Fido_containing"/>
</dbReference>
<dbReference type="PANTHER" id="PTHR13504">
    <property type="entry name" value="FIDO DOMAIN-CONTAINING PROTEIN DDB_G0283145"/>
    <property type="match status" value="1"/>
</dbReference>
<gene>
    <name evidence="4" type="ORF">EV199_2183</name>
</gene>